<dbReference type="GeneID" id="35778876"/>
<dbReference type="GO" id="GO:0030163">
    <property type="term" value="P:protein catabolic process"/>
    <property type="evidence" value="ECO:0007669"/>
    <property type="project" value="InterPro"/>
</dbReference>
<evidence type="ECO:0000256" key="2">
    <source>
        <dbReference type="SAM" id="MobiDB-lite"/>
    </source>
</evidence>
<name>A0A378Q9T2_FAUOS</name>
<comment type="function">
    <text evidence="1">Involved in the modulation of the specificity of the ClpAP-mediated ATP-dependent protein degradation.</text>
</comment>
<dbReference type="InterPro" id="IPR022935">
    <property type="entry name" value="ClpS"/>
</dbReference>
<dbReference type="InterPro" id="IPR003769">
    <property type="entry name" value="ClpS_core"/>
</dbReference>
<dbReference type="FunFam" id="3.30.1390.10:FF:000002">
    <property type="entry name" value="ATP-dependent Clp protease adapter protein ClpS"/>
    <property type="match status" value="1"/>
</dbReference>
<dbReference type="PANTHER" id="PTHR33473">
    <property type="entry name" value="ATP-DEPENDENT CLP PROTEASE ADAPTER PROTEIN CLPS1, CHLOROPLASTIC"/>
    <property type="match status" value="1"/>
</dbReference>
<comment type="similarity">
    <text evidence="1">Belongs to the ClpS family.</text>
</comment>
<keyword evidence="5" id="KW-1185">Reference proteome</keyword>
<dbReference type="AlphaFoldDB" id="A0A378Q9T2"/>
<dbReference type="SUPFAM" id="SSF54736">
    <property type="entry name" value="ClpS-like"/>
    <property type="match status" value="1"/>
</dbReference>
<dbReference type="EMBL" id="UGPY01000001">
    <property type="protein sequence ID" value="STY97154.1"/>
    <property type="molecule type" value="Genomic_DNA"/>
</dbReference>
<dbReference type="Pfam" id="PF02617">
    <property type="entry name" value="ClpS"/>
    <property type="match status" value="1"/>
</dbReference>
<dbReference type="RefSeq" id="WP_227523040.1">
    <property type="nucleotide sequence ID" value="NZ_CALTVS010000079.1"/>
</dbReference>
<dbReference type="InterPro" id="IPR014719">
    <property type="entry name" value="Ribosomal_bL12_C/ClpS-like"/>
</dbReference>
<dbReference type="GO" id="GO:0008233">
    <property type="term" value="F:peptidase activity"/>
    <property type="evidence" value="ECO:0007669"/>
    <property type="project" value="UniProtKB-KW"/>
</dbReference>
<dbReference type="GO" id="GO:0006508">
    <property type="term" value="P:proteolysis"/>
    <property type="evidence" value="ECO:0007669"/>
    <property type="project" value="UniProtKB-UniRule"/>
</dbReference>
<evidence type="ECO:0000259" key="3">
    <source>
        <dbReference type="Pfam" id="PF02617"/>
    </source>
</evidence>
<dbReference type="Gene3D" id="3.30.1390.10">
    <property type="match status" value="1"/>
</dbReference>
<feature type="region of interest" description="Disordered" evidence="2">
    <location>
        <begin position="35"/>
        <end position="65"/>
    </location>
</feature>
<evidence type="ECO:0000313" key="5">
    <source>
        <dbReference type="Proteomes" id="UP000255230"/>
    </source>
</evidence>
<keyword evidence="4" id="KW-0645">Protease</keyword>
<organism evidence="4 5">
    <name type="scientific">Faucicola osloensis</name>
    <name type="common">Moraxella osloensis</name>
    <dbReference type="NCBI Taxonomy" id="34062"/>
    <lineage>
        <taxon>Bacteria</taxon>
        <taxon>Pseudomonadati</taxon>
        <taxon>Pseudomonadota</taxon>
        <taxon>Gammaproteobacteria</taxon>
        <taxon>Moraxellales</taxon>
        <taxon>Moraxellaceae</taxon>
        <taxon>Faucicola</taxon>
    </lineage>
</organism>
<gene>
    <name evidence="1 4" type="primary">clpS</name>
    <name evidence="4" type="ORF">NCTC10465_00931</name>
</gene>
<evidence type="ECO:0000256" key="1">
    <source>
        <dbReference type="HAMAP-Rule" id="MF_00302"/>
    </source>
</evidence>
<feature type="domain" description="Adaptor protein ClpS core" evidence="3">
    <location>
        <begin position="77"/>
        <end position="154"/>
    </location>
</feature>
<dbReference type="Proteomes" id="UP000255230">
    <property type="component" value="Unassembled WGS sequence"/>
</dbReference>
<dbReference type="HAMAP" id="MF_00302">
    <property type="entry name" value="ClpS"/>
    <property type="match status" value="1"/>
</dbReference>
<feature type="compositionally biased region" description="Polar residues" evidence="2">
    <location>
        <begin position="35"/>
        <end position="49"/>
    </location>
</feature>
<proteinExistence type="inferred from homology"/>
<keyword evidence="4" id="KW-0378">Hydrolase</keyword>
<dbReference type="PANTHER" id="PTHR33473:SF19">
    <property type="entry name" value="ATP-DEPENDENT CLP PROTEASE ADAPTER PROTEIN CLPS"/>
    <property type="match status" value="1"/>
</dbReference>
<protein>
    <recommendedName>
        <fullName evidence="1">ATP-dependent Clp protease adapter protein ClpS</fullName>
    </recommendedName>
</protein>
<sequence>MMLQTLNFSRQSVVSQPTTTNMDWHLPAWLPTQLPKQPSKQLPSQSPNSLPARLTDIEGEPNTDPVEDVLLADPELKKPQMYAVVMYNDDYTPMEFVVDVLQNHFKHTLDSAISIMLAIHQQGKGIAGIYPKDIAETKAQTVNRKARQAGYPLLSQIEPQG</sequence>
<accession>A0A378Q9T2</accession>
<reference evidence="4 5" key="1">
    <citation type="submission" date="2018-06" db="EMBL/GenBank/DDBJ databases">
        <authorList>
            <consortium name="Pathogen Informatics"/>
            <person name="Doyle S."/>
        </authorList>
    </citation>
    <scope>NUCLEOTIDE SEQUENCE [LARGE SCALE GENOMIC DNA]</scope>
    <source>
        <strain evidence="4 5">NCTC10465</strain>
    </source>
</reference>
<evidence type="ECO:0000313" key="4">
    <source>
        <dbReference type="EMBL" id="STY97154.1"/>
    </source>
</evidence>
<comment type="subunit">
    <text evidence="1">Binds to the N-terminal domain of the chaperone ClpA.</text>
</comment>